<dbReference type="Pfam" id="PF11136">
    <property type="entry name" value="DUF2889"/>
    <property type="match status" value="1"/>
</dbReference>
<comment type="caution">
    <text evidence="1">The sequence shown here is derived from an EMBL/GenBank/DDBJ whole genome shotgun (WGS) entry which is preliminary data.</text>
</comment>
<dbReference type="InterPro" id="IPR021312">
    <property type="entry name" value="DUF2889"/>
</dbReference>
<dbReference type="EMBL" id="LIBB01000550">
    <property type="protein sequence ID" value="KRO68139.1"/>
    <property type="molecule type" value="Genomic_DNA"/>
</dbReference>
<accession>A0A0R2S425</accession>
<evidence type="ECO:0000313" key="2">
    <source>
        <dbReference type="Proteomes" id="UP000051934"/>
    </source>
</evidence>
<proteinExistence type="predicted"/>
<organism evidence="1 2">
    <name type="scientific">OM182 bacterium BACL3 MAG-120507-bin80</name>
    <dbReference type="NCBI Taxonomy" id="1655577"/>
    <lineage>
        <taxon>Bacteria</taxon>
        <taxon>Pseudomonadati</taxon>
        <taxon>Pseudomonadota</taxon>
        <taxon>Gammaproteobacteria</taxon>
        <taxon>OMG group</taxon>
        <taxon>OM182 clade</taxon>
    </lineage>
</organism>
<protein>
    <recommendedName>
        <fullName evidence="3">DUF2889 domain-containing protein</fullName>
    </recommendedName>
</protein>
<evidence type="ECO:0000313" key="1">
    <source>
        <dbReference type="EMBL" id="KRO68139.1"/>
    </source>
</evidence>
<evidence type="ECO:0008006" key="3">
    <source>
        <dbReference type="Google" id="ProtNLM"/>
    </source>
</evidence>
<dbReference type="AlphaFoldDB" id="A0A0R2S425"/>
<reference evidence="1 2" key="1">
    <citation type="submission" date="2015-10" db="EMBL/GenBank/DDBJ databases">
        <title>Metagenome-Assembled Genomes uncover a global brackish microbiome.</title>
        <authorList>
            <person name="Hugerth L.W."/>
            <person name="Larsson J."/>
            <person name="Alneberg J."/>
            <person name="Lindh M.V."/>
            <person name="Legrand C."/>
            <person name="Pinhassi J."/>
            <person name="Andersson A.F."/>
        </authorList>
    </citation>
    <scope>NUCLEOTIDE SEQUENCE [LARGE SCALE GENOMIC DNA]</scope>
    <source>
        <strain evidence="1">BACL4 MAG-120507-bin80</strain>
    </source>
</reference>
<sequence>MAFSDPAPRRHVHTRAIHYRGYEREDGLWDIEAHMTDTKTYQFRNDWRGEVMIGEPLHEMLLRVTIDDSFTIKDIEAATEHSPFEMCPSITPNYKKVIGIQMGRGWRQKVRMQVGGTNGCTHLTELLYPMATAAMQTIWPLMKHRQNKADSHIEPSDKRPGVIDTCHAWAADSPVVKMNAPKFYTGE</sequence>
<gene>
    <name evidence="1" type="ORF">ABR69_11580</name>
</gene>
<dbReference type="Proteomes" id="UP000051934">
    <property type="component" value="Unassembled WGS sequence"/>
</dbReference>
<name>A0A0R2S425_9GAMM</name>